<sequence length="342" mass="37182">MPNRETASEIDETAVNWAARAERGLVPEERADLDRWLDGDSRHLGAFVRAQAAWIHAERAGALGRMPEPEDGQKAEIGEEALSIRQSYSRGLSRRMVLGGSAAAASLGAAYLVGFNRDTTLESGIGEIRHIKLAGGTTLTLDTDTRVDIARSSQDRALQLVRGKLFVEVANWRNRPLAVRAEGIMLEIVEGAFGVQSLSQAPLVALVTNGKLLVEQSQGIFGQPRTVTVQENQALTMFPRDQLDPRDVRSVQAVQREQLLAWRDGMLSFGGELLSDAVRSFDRYGSTRIVVADPHLARQKITGLFKANDAKGFARAVAASFGADVRDEGGIIRLVAKNIVST</sequence>
<dbReference type="InterPro" id="IPR006860">
    <property type="entry name" value="FecR"/>
</dbReference>
<proteinExistence type="predicted"/>
<evidence type="ECO:0000313" key="2">
    <source>
        <dbReference type="EMBL" id="MBB5712721.1"/>
    </source>
</evidence>
<dbReference type="InterPro" id="IPR012373">
    <property type="entry name" value="Ferrdict_sens_TM"/>
</dbReference>
<dbReference type="RefSeq" id="WP_246352563.1">
    <property type="nucleotide sequence ID" value="NZ_JACIJF010000024.1"/>
</dbReference>
<keyword evidence="3" id="KW-1185">Reference proteome</keyword>
<comment type="caution">
    <text evidence="2">The sequence shown here is derived from an EMBL/GenBank/DDBJ whole genome shotgun (WGS) entry which is preliminary data.</text>
</comment>
<evidence type="ECO:0000259" key="1">
    <source>
        <dbReference type="Pfam" id="PF04773"/>
    </source>
</evidence>
<dbReference type="EMBL" id="JACIJF010000024">
    <property type="protein sequence ID" value="MBB5712721.1"/>
    <property type="molecule type" value="Genomic_DNA"/>
</dbReference>
<keyword evidence="2" id="KW-0472">Membrane</keyword>
<protein>
    <submittedName>
        <fullName evidence="2">Transmembrane sensor</fullName>
    </submittedName>
</protein>
<dbReference type="PIRSF" id="PIRSF018266">
    <property type="entry name" value="FecR"/>
    <property type="match status" value="1"/>
</dbReference>
<dbReference type="GO" id="GO:0016989">
    <property type="term" value="F:sigma factor antagonist activity"/>
    <property type="evidence" value="ECO:0007669"/>
    <property type="project" value="TreeGrafter"/>
</dbReference>
<dbReference type="Gene3D" id="2.60.120.1440">
    <property type="match status" value="1"/>
</dbReference>
<dbReference type="PANTHER" id="PTHR30273">
    <property type="entry name" value="PERIPLASMIC SIGNAL SENSOR AND SIGMA FACTOR ACTIVATOR FECR-RELATED"/>
    <property type="match status" value="1"/>
</dbReference>
<reference evidence="2 3" key="1">
    <citation type="submission" date="2020-08" db="EMBL/GenBank/DDBJ databases">
        <title>Genomic Encyclopedia of Type Strains, Phase IV (KMG-IV): sequencing the most valuable type-strain genomes for metagenomic binning, comparative biology and taxonomic classification.</title>
        <authorList>
            <person name="Goeker M."/>
        </authorList>
    </citation>
    <scope>NUCLEOTIDE SEQUENCE [LARGE SCALE GENOMIC DNA]</scope>
    <source>
        <strain evidence="2 3">DSM 26736</strain>
    </source>
</reference>
<dbReference type="PANTHER" id="PTHR30273:SF2">
    <property type="entry name" value="PROTEIN FECR"/>
    <property type="match status" value="1"/>
</dbReference>
<dbReference type="AlphaFoldDB" id="A0A840YSP8"/>
<organism evidence="2 3">
    <name type="scientific">Sphingomonas xinjiangensis</name>
    <dbReference type="NCBI Taxonomy" id="643568"/>
    <lineage>
        <taxon>Bacteria</taxon>
        <taxon>Pseudomonadati</taxon>
        <taxon>Pseudomonadota</taxon>
        <taxon>Alphaproteobacteria</taxon>
        <taxon>Sphingomonadales</taxon>
        <taxon>Sphingomonadaceae</taxon>
        <taxon>Sphingomonas</taxon>
    </lineage>
</organism>
<dbReference type="Pfam" id="PF04773">
    <property type="entry name" value="FecR"/>
    <property type="match status" value="1"/>
</dbReference>
<keyword evidence="2" id="KW-0812">Transmembrane</keyword>
<gene>
    <name evidence="2" type="ORF">FHT02_003981</name>
</gene>
<name>A0A840YSP8_9SPHN</name>
<evidence type="ECO:0000313" key="3">
    <source>
        <dbReference type="Proteomes" id="UP000527143"/>
    </source>
</evidence>
<feature type="domain" description="FecR protein" evidence="1">
    <location>
        <begin position="120"/>
        <end position="210"/>
    </location>
</feature>
<accession>A0A840YSP8</accession>
<dbReference type="Proteomes" id="UP000527143">
    <property type="component" value="Unassembled WGS sequence"/>
</dbReference>